<feature type="non-terminal residue" evidence="1">
    <location>
        <position position="1"/>
    </location>
</feature>
<dbReference type="AlphaFoldDB" id="A0A3E4QJ59"/>
<evidence type="ECO:0000313" key="1">
    <source>
        <dbReference type="EMBL" id="RGK97860.1"/>
    </source>
</evidence>
<organism evidence="1 2">
    <name type="scientific">Prevotella disiens</name>
    <dbReference type="NCBI Taxonomy" id="28130"/>
    <lineage>
        <taxon>Bacteria</taxon>
        <taxon>Pseudomonadati</taxon>
        <taxon>Bacteroidota</taxon>
        <taxon>Bacteroidia</taxon>
        <taxon>Bacteroidales</taxon>
        <taxon>Prevotellaceae</taxon>
        <taxon>Prevotella</taxon>
    </lineage>
</organism>
<proteinExistence type="predicted"/>
<protein>
    <submittedName>
        <fullName evidence="1">Uncharacterized protein</fullName>
    </submittedName>
</protein>
<sequence length="60" mass="7341">YDIKKIMFIKKINQVLIIKKIMFIKKINQVLITLYNYEYNRKLSTRRNYVATKCKRNANV</sequence>
<reference evidence="1 2" key="1">
    <citation type="submission" date="2018-08" db="EMBL/GenBank/DDBJ databases">
        <title>A genome reference for cultivated species of the human gut microbiota.</title>
        <authorList>
            <person name="Zou Y."/>
            <person name="Xue W."/>
            <person name="Luo G."/>
        </authorList>
    </citation>
    <scope>NUCLEOTIDE SEQUENCE [LARGE SCALE GENOMIC DNA]</scope>
    <source>
        <strain evidence="1 2">TF09-12</strain>
    </source>
</reference>
<dbReference type="EMBL" id="QSRD01000054">
    <property type="protein sequence ID" value="RGK97860.1"/>
    <property type="molecule type" value="Genomic_DNA"/>
</dbReference>
<accession>A0A3E4QJ59</accession>
<evidence type="ECO:0000313" key="2">
    <source>
        <dbReference type="Proteomes" id="UP000260835"/>
    </source>
</evidence>
<gene>
    <name evidence="1" type="ORF">DXC89_07760</name>
</gene>
<comment type="caution">
    <text evidence="1">The sequence shown here is derived from an EMBL/GenBank/DDBJ whole genome shotgun (WGS) entry which is preliminary data.</text>
</comment>
<name>A0A3E4QJ59_9BACT</name>
<dbReference type="Proteomes" id="UP000260835">
    <property type="component" value="Unassembled WGS sequence"/>
</dbReference>